<dbReference type="Proteomes" id="UP001151699">
    <property type="component" value="Unassembled WGS sequence"/>
</dbReference>
<dbReference type="AlphaFoldDB" id="A0A9Q0RU15"/>
<evidence type="ECO:0000313" key="3">
    <source>
        <dbReference type="EMBL" id="KAJ6623034.1"/>
    </source>
</evidence>
<dbReference type="EMBL" id="WJQU01003668">
    <property type="protein sequence ID" value="KAJ6623034.1"/>
    <property type="molecule type" value="Genomic_DNA"/>
</dbReference>
<organism evidence="3 4">
    <name type="scientific">Pseudolycoriella hygida</name>
    <dbReference type="NCBI Taxonomy" id="35572"/>
    <lineage>
        <taxon>Eukaryota</taxon>
        <taxon>Metazoa</taxon>
        <taxon>Ecdysozoa</taxon>
        <taxon>Arthropoda</taxon>
        <taxon>Hexapoda</taxon>
        <taxon>Insecta</taxon>
        <taxon>Pterygota</taxon>
        <taxon>Neoptera</taxon>
        <taxon>Endopterygota</taxon>
        <taxon>Diptera</taxon>
        <taxon>Nematocera</taxon>
        <taxon>Sciaroidea</taxon>
        <taxon>Sciaridae</taxon>
        <taxon>Pseudolycoriella</taxon>
    </lineage>
</organism>
<comment type="similarity">
    <text evidence="1">Belongs to the UPF0488 family.</text>
</comment>
<protein>
    <submittedName>
        <fullName evidence="3">UPF0488 protein</fullName>
    </submittedName>
</protein>
<sequence length="201" mass="22914">MPPPKLKLYKTEKPKPAKKPLTAGVSHTTTSSSSNLVSEMDSENMRQFELELAWCIQTLESSVGKLNGSQVQDALKTLKILKSSNQSMIKKRQLMRSSFGDYRAKMADEEKKMRLGKRQIQFSDQTTSKSFFVKRSMLSTIGKDKDFKFNFPSTTEQLIENLNLSDTNEASDTPKYNVRTAFAPTDNSFRFNFNVLEETKQ</sequence>
<feature type="compositionally biased region" description="Polar residues" evidence="2">
    <location>
        <begin position="25"/>
        <end position="37"/>
    </location>
</feature>
<feature type="region of interest" description="Disordered" evidence="2">
    <location>
        <begin position="1"/>
        <end position="40"/>
    </location>
</feature>
<reference evidence="3" key="1">
    <citation type="submission" date="2022-07" db="EMBL/GenBank/DDBJ databases">
        <authorList>
            <person name="Trinca V."/>
            <person name="Uliana J.V.C."/>
            <person name="Torres T.T."/>
            <person name="Ward R.J."/>
            <person name="Monesi N."/>
        </authorList>
    </citation>
    <scope>NUCLEOTIDE SEQUENCE</scope>
    <source>
        <strain evidence="3">HSMRA1968</strain>
        <tissue evidence="3">Whole embryos</tissue>
    </source>
</reference>
<gene>
    <name evidence="3" type="ORF">Bhyg_16442</name>
</gene>
<accession>A0A9Q0RU15</accession>
<dbReference type="InterPro" id="IPR029274">
    <property type="entry name" value="DUF4615"/>
</dbReference>
<keyword evidence="4" id="KW-1185">Reference proteome</keyword>
<dbReference type="PANTHER" id="PTHR13602:SF2">
    <property type="entry name" value="UPF0488 PROTEIN C8ORF33"/>
    <property type="match status" value="1"/>
</dbReference>
<evidence type="ECO:0000256" key="2">
    <source>
        <dbReference type="SAM" id="MobiDB-lite"/>
    </source>
</evidence>
<evidence type="ECO:0000256" key="1">
    <source>
        <dbReference type="ARBA" id="ARBA00005707"/>
    </source>
</evidence>
<dbReference type="PANTHER" id="PTHR13602">
    <property type="entry name" value="UPF0488 PROTEIN C8ORF33"/>
    <property type="match status" value="1"/>
</dbReference>
<name>A0A9Q0RU15_9DIPT</name>
<dbReference type="Pfam" id="PF15393">
    <property type="entry name" value="DUF4615"/>
    <property type="match status" value="1"/>
</dbReference>
<proteinExistence type="inferred from homology"/>
<evidence type="ECO:0000313" key="4">
    <source>
        <dbReference type="Proteomes" id="UP001151699"/>
    </source>
</evidence>
<dbReference type="OrthoDB" id="20277at2759"/>
<comment type="caution">
    <text evidence="3">The sequence shown here is derived from an EMBL/GenBank/DDBJ whole genome shotgun (WGS) entry which is preliminary data.</text>
</comment>